<feature type="domain" description="G-patch" evidence="2">
    <location>
        <begin position="396"/>
        <end position="442"/>
    </location>
</feature>
<feature type="compositionally biased region" description="Low complexity" evidence="1">
    <location>
        <begin position="231"/>
        <end position="241"/>
    </location>
</feature>
<reference evidence="3" key="1">
    <citation type="submission" date="2018-03" db="EMBL/GenBank/DDBJ databases">
        <title>The relapsing fever spirochete Borrelia turicatae persists in the highly oxidative environment of its soft-bodied tick vector.</title>
        <authorList>
            <person name="Bourret T.J."/>
            <person name="Boyle W.K."/>
            <person name="Valenzuela J.G."/>
            <person name="Oliveira F."/>
            <person name="Lopez J.E."/>
        </authorList>
    </citation>
    <scope>NUCLEOTIDE SEQUENCE</scope>
    <source>
        <strain evidence="3">Kansas strain/isolate</strain>
        <tissue evidence="3">Salivary glands</tissue>
    </source>
</reference>
<protein>
    <submittedName>
        <fullName evidence="3">Putative tuftelin-interacting protein tip39</fullName>
    </submittedName>
</protein>
<evidence type="ECO:0000259" key="2">
    <source>
        <dbReference type="PROSITE" id="PS50174"/>
    </source>
</evidence>
<evidence type="ECO:0000313" key="3">
    <source>
        <dbReference type="EMBL" id="MBY07226.1"/>
    </source>
</evidence>
<accession>A0A2R5LCN4</accession>
<proteinExistence type="predicted"/>
<feature type="region of interest" description="Disordered" evidence="1">
    <location>
        <begin position="115"/>
        <end position="192"/>
    </location>
</feature>
<dbReference type="EMBL" id="GGLE01003100">
    <property type="protein sequence ID" value="MBY07226.1"/>
    <property type="molecule type" value="Transcribed_RNA"/>
</dbReference>
<dbReference type="PROSITE" id="PS50174">
    <property type="entry name" value="G_PATCH"/>
    <property type="match status" value="1"/>
</dbReference>
<dbReference type="SMART" id="SM00443">
    <property type="entry name" value="G_patch"/>
    <property type="match status" value="1"/>
</dbReference>
<dbReference type="AlphaFoldDB" id="A0A2R5LCN4"/>
<feature type="region of interest" description="Disordered" evidence="1">
    <location>
        <begin position="37"/>
        <end position="73"/>
    </location>
</feature>
<feature type="region of interest" description="Disordered" evidence="1">
    <location>
        <begin position="222"/>
        <end position="263"/>
    </location>
</feature>
<evidence type="ECO:0000256" key="1">
    <source>
        <dbReference type="SAM" id="MobiDB-lite"/>
    </source>
</evidence>
<feature type="region of interest" description="Disordered" evidence="1">
    <location>
        <begin position="370"/>
        <end position="396"/>
    </location>
</feature>
<dbReference type="Pfam" id="PF01585">
    <property type="entry name" value="G-patch"/>
    <property type="match status" value="1"/>
</dbReference>
<sequence>MEKTLIQGIKRLRVLTPYDYDNMDELVQDLSTALEESSAPRHSRGLPWWHGTQGGAAPRSSAISGDDSESSLDGRGCARMLEVEAAGQSDSDEQLLQRLCAWRRGQYNAAESDSVNENFLPMPPRPQHRRKRKFKRMAVDPPSVHVQDASSASSHAEQKEGARRSKTASSVKPERGLDSAAPGTTLCGKRKRSIRERSLESLGRVHRRSECCDDMELEVCQGPVKPHGECSSSSSLSSSESDAGIHTNDEGREGDDEQSDFFHETGPACGIPGIIAWWEEESVGDMDARLTAILRGSLPHMSHAAQRACKEGRQFRAGRRRLGKSMLSVSLPLPDNLSGRHSPRADSCRSGGVLTERMVHGRTCVGDIKRRRRTPPSAPLIPGASGPSTSSRSLPDWNVGCQMLRRMGWEPGSGLGANGTGIVYPIMARMRPKLQGLGFRDPCPPPPPPSPQPGGITQEHPLSAS</sequence>
<dbReference type="InterPro" id="IPR051189">
    <property type="entry name" value="Splicing_assoc_domain"/>
</dbReference>
<feature type="compositionally biased region" description="Basic residues" evidence="1">
    <location>
        <begin position="126"/>
        <end position="136"/>
    </location>
</feature>
<dbReference type="GO" id="GO:0003676">
    <property type="term" value="F:nucleic acid binding"/>
    <property type="evidence" value="ECO:0007669"/>
    <property type="project" value="InterPro"/>
</dbReference>
<feature type="compositionally biased region" description="Pro residues" evidence="1">
    <location>
        <begin position="442"/>
        <end position="452"/>
    </location>
</feature>
<name>A0A2R5LCN4_9ACAR</name>
<dbReference type="PANTHER" id="PTHR14195">
    <property type="entry name" value="G PATCH DOMAIN CONTAINING PROTEIN 2"/>
    <property type="match status" value="1"/>
</dbReference>
<feature type="region of interest" description="Disordered" evidence="1">
    <location>
        <begin position="329"/>
        <end position="349"/>
    </location>
</feature>
<dbReference type="InterPro" id="IPR000467">
    <property type="entry name" value="G_patch_dom"/>
</dbReference>
<organism evidence="3">
    <name type="scientific">Ornithodoros turicata</name>
    <dbReference type="NCBI Taxonomy" id="34597"/>
    <lineage>
        <taxon>Eukaryota</taxon>
        <taxon>Metazoa</taxon>
        <taxon>Ecdysozoa</taxon>
        <taxon>Arthropoda</taxon>
        <taxon>Chelicerata</taxon>
        <taxon>Arachnida</taxon>
        <taxon>Acari</taxon>
        <taxon>Parasitiformes</taxon>
        <taxon>Ixodida</taxon>
        <taxon>Ixodoidea</taxon>
        <taxon>Argasidae</taxon>
        <taxon>Ornithodorinae</taxon>
        <taxon>Ornithodoros</taxon>
    </lineage>
</organism>
<feature type="region of interest" description="Disordered" evidence="1">
    <location>
        <begin position="435"/>
        <end position="465"/>
    </location>
</feature>